<keyword evidence="4" id="KW-1185">Reference proteome</keyword>
<feature type="region of interest" description="Disordered" evidence="2">
    <location>
        <begin position="520"/>
        <end position="546"/>
    </location>
</feature>
<accession>A0ABP0EB26</accession>
<name>A0ABP0EB26_9ASCO</name>
<evidence type="ECO:0000256" key="2">
    <source>
        <dbReference type="SAM" id="MobiDB-lite"/>
    </source>
</evidence>
<reference evidence="3 4" key="1">
    <citation type="submission" date="2024-01" db="EMBL/GenBank/DDBJ databases">
        <authorList>
            <consortium name="Genoscope - CEA"/>
            <person name="William W."/>
        </authorList>
    </citation>
    <scope>NUCLEOTIDE SEQUENCE [LARGE SCALE GENOMIC DNA]</scope>
    <source>
        <strain evidence="3 4">29B2s-10</strain>
    </source>
</reference>
<proteinExistence type="predicted"/>
<evidence type="ECO:0000313" key="3">
    <source>
        <dbReference type="EMBL" id="CAK7904092.1"/>
    </source>
</evidence>
<keyword evidence="1" id="KW-0175">Coiled coil</keyword>
<evidence type="ECO:0000256" key="1">
    <source>
        <dbReference type="SAM" id="Coils"/>
    </source>
</evidence>
<evidence type="ECO:0000313" key="4">
    <source>
        <dbReference type="Proteomes" id="UP001497600"/>
    </source>
</evidence>
<organism evidence="3 4">
    <name type="scientific">[Candida] anglica</name>
    <dbReference type="NCBI Taxonomy" id="148631"/>
    <lineage>
        <taxon>Eukaryota</taxon>
        <taxon>Fungi</taxon>
        <taxon>Dikarya</taxon>
        <taxon>Ascomycota</taxon>
        <taxon>Saccharomycotina</taxon>
        <taxon>Pichiomycetes</taxon>
        <taxon>Debaryomycetaceae</taxon>
        <taxon>Kurtzmaniella</taxon>
    </lineage>
</organism>
<dbReference type="Proteomes" id="UP001497600">
    <property type="component" value="Chromosome D"/>
</dbReference>
<sequence length="569" mass="63945">MVVKSKPVSTAVVPDHPANDVSILKNDQIQAFVKLQPIYMPNDQIDDDHPLHALRNSWKYIYVINWLYQCRGYVRLSSEYFDVDLFECELLNMVYPPPIDDSVLFINKLKIALLSTLQGSKCSANNFEKIFRIWFGSDTPLKGPEENTEDTQMEQEEEDQYNEYPTFDSLLIEDKFEILYLLMDYITGYPQFRTFLDKAGTVVSDTLRINPLVSEPIDDHTTESLCLLFDCSRIYKRKVTVPTLVIPKKRKLAPADPESYYEPDQFDIEGTVQYELLAKGLYQIDKYLVDLSKKKNKKAKEQLSALKTAANIESLYVAETKKRKFMASRRKELQLSNLLATRKRSSRLEAKEKQRQEELRQARIEEEEELRIAAEKRMERRRLARNEEAIGSGMTREERLRMRREPTETPEAQQSDATIGDDSTPITPATPVGSQNGMDVSTLDTSQASVATGITQTLPPTFGSVSAVPVPISSIEATEQTTEGSTHAIPPTLSEPATEITQTSAPTAETVSEVPIPVSSAETASNIPETSTAEITQTLPPTSDTISEIPIPVATIEATDPQTNPSTSD</sequence>
<feature type="coiled-coil region" evidence="1">
    <location>
        <begin position="345"/>
        <end position="376"/>
    </location>
</feature>
<gene>
    <name evidence="3" type="ORF">CAAN4_D07734</name>
</gene>
<feature type="compositionally biased region" description="Basic and acidic residues" evidence="2">
    <location>
        <begin position="395"/>
        <end position="407"/>
    </location>
</feature>
<dbReference type="EMBL" id="OZ004256">
    <property type="protein sequence ID" value="CAK7904092.1"/>
    <property type="molecule type" value="Genomic_DNA"/>
</dbReference>
<feature type="compositionally biased region" description="Polar residues" evidence="2">
    <location>
        <begin position="424"/>
        <end position="438"/>
    </location>
</feature>
<feature type="region of interest" description="Disordered" evidence="2">
    <location>
        <begin position="389"/>
        <end position="438"/>
    </location>
</feature>
<protein>
    <submittedName>
        <fullName evidence="3">Uncharacterized protein</fullName>
    </submittedName>
</protein>